<evidence type="ECO:0000313" key="9">
    <source>
        <dbReference type="Proteomes" id="UP000663801"/>
    </source>
</evidence>
<feature type="transmembrane region" description="Helical" evidence="6">
    <location>
        <begin position="280"/>
        <end position="300"/>
    </location>
</feature>
<feature type="transmembrane region" description="Helical" evidence="6">
    <location>
        <begin position="108"/>
        <end position="128"/>
    </location>
</feature>
<keyword evidence="4 6" id="KW-1133">Transmembrane helix</keyword>
<evidence type="ECO:0000256" key="6">
    <source>
        <dbReference type="SAM" id="Phobius"/>
    </source>
</evidence>
<dbReference type="RefSeq" id="WP_205257255.1">
    <property type="nucleotide sequence ID" value="NZ_BAAAPV010000001.1"/>
</dbReference>
<dbReference type="PANTHER" id="PTHR35007:SF2">
    <property type="entry name" value="PILUS ASSEMBLE PROTEIN"/>
    <property type="match status" value="1"/>
</dbReference>
<dbReference type="PANTHER" id="PTHR35007">
    <property type="entry name" value="INTEGRAL MEMBRANE PROTEIN-RELATED"/>
    <property type="match status" value="1"/>
</dbReference>
<protein>
    <submittedName>
        <fullName evidence="8">Type II secretion system F family protein</fullName>
    </submittedName>
</protein>
<evidence type="ECO:0000256" key="2">
    <source>
        <dbReference type="ARBA" id="ARBA00022475"/>
    </source>
</evidence>
<proteinExistence type="predicted"/>
<dbReference type="AlphaFoldDB" id="A0A938YJL1"/>
<reference evidence="8" key="1">
    <citation type="submission" date="2021-01" db="EMBL/GenBank/DDBJ databases">
        <title>KCTC 19127 draft genome.</title>
        <authorList>
            <person name="An D."/>
        </authorList>
    </citation>
    <scope>NUCLEOTIDE SEQUENCE</scope>
    <source>
        <strain evidence="8">KCTC 19127</strain>
    </source>
</reference>
<feature type="domain" description="Type II secretion system protein GspF" evidence="7">
    <location>
        <begin position="175"/>
        <end position="298"/>
    </location>
</feature>
<dbReference type="Pfam" id="PF00482">
    <property type="entry name" value="T2SSF"/>
    <property type="match status" value="1"/>
</dbReference>
<dbReference type="GO" id="GO:0005886">
    <property type="term" value="C:plasma membrane"/>
    <property type="evidence" value="ECO:0007669"/>
    <property type="project" value="UniProtKB-SubCell"/>
</dbReference>
<evidence type="ECO:0000259" key="7">
    <source>
        <dbReference type="Pfam" id="PF00482"/>
    </source>
</evidence>
<evidence type="ECO:0000256" key="5">
    <source>
        <dbReference type="ARBA" id="ARBA00023136"/>
    </source>
</evidence>
<feature type="transmembrane region" description="Helical" evidence="6">
    <location>
        <begin position="6"/>
        <end position="28"/>
    </location>
</feature>
<keyword evidence="2" id="KW-1003">Cell membrane</keyword>
<sequence>MTPTLLGGLIGGLLAAGLLLAVLSTPALRRVTLADRIAPYLADTASVSRLLSAPAGGTATALGRITAPLLRDAARIVDRVLGGRASVRRRLDALGEGGTVEEFRAEQVLWGAIGAGAGVVVGLLAAVVGQAGPLVIALLVLGCALGGVFARDWWLGQALARRDADIIAEFPVVAEMLALAVTAGEGPMGAIDRVTRLAHGHLVDQLTGILADTRSGTPFLVAVTTMRDRTRLEPLSRFLDGMAVAIDRGTPLADVLRAQAADVRALSKRQLLESGGRKEIAMMVPVVFLVLPITILFALYPGLVAITTVAQ</sequence>
<accession>A0A938YJL1</accession>
<keyword evidence="5 6" id="KW-0472">Membrane</keyword>
<evidence type="ECO:0000256" key="4">
    <source>
        <dbReference type="ARBA" id="ARBA00022989"/>
    </source>
</evidence>
<evidence type="ECO:0000256" key="1">
    <source>
        <dbReference type="ARBA" id="ARBA00004651"/>
    </source>
</evidence>
<evidence type="ECO:0000313" key="8">
    <source>
        <dbReference type="EMBL" id="MBM9477172.1"/>
    </source>
</evidence>
<keyword evidence="3 6" id="KW-0812">Transmembrane</keyword>
<comment type="caution">
    <text evidence="8">The sequence shown here is derived from an EMBL/GenBank/DDBJ whole genome shotgun (WGS) entry which is preliminary data.</text>
</comment>
<dbReference type="EMBL" id="JAERWL010000009">
    <property type="protein sequence ID" value="MBM9477172.1"/>
    <property type="molecule type" value="Genomic_DNA"/>
</dbReference>
<dbReference type="Proteomes" id="UP000663801">
    <property type="component" value="Unassembled WGS sequence"/>
</dbReference>
<comment type="subcellular location">
    <subcellularLocation>
        <location evidence="1">Cell membrane</location>
        <topology evidence="1">Multi-pass membrane protein</topology>
    </subcellularLocation>
</comment>
<name>A0A938YJL1_9ACTN</name>
<dbReference type="InterPro" id="IPR018076">
    <property type="entry name" value="T2SS_GspF_dom"/>
</dbReference>
<organism evidence="8 9">
    <name type="scientific">Nakamurella flavida</name>
    <dbReference type="NCBI Taxonomy" id="363630"/>
    <lineage>
        <taxon>Bacteria</taxon>
        <taxon>Bacillati</taxon>
        <taxon>Actinomycetota</taxon>
        <taxon>Actinomycetes</taxon>
        <taxon>Nakamurellales</taxon>
        <taxon>Nakamurellaceae</taxon>
        <taxon>Nakamurella</taxon>
    </lineage>
</organism>
<feature type="transmembrane region" description="Helical" evidence="6">
    <location>
        <begin position="134"/>
        <end position="154"/>
    </location>
</feature>
<keyword evidence="9" id="KW-1185">Reference proteome</keyword>
<evidence type="ECO:0000256" key="3">
    <source>
        <dbReference type="ARBA" id="ARBA00022692"/>
    </source>
</evidence>
<gene>
    <name evidence="8" type="ORF">JL107_12000</name>
</gene>